<dbReference type="Pfam" id="PF13193">
    <property type="entry name" value="AMP-binding_C"/>
    <property type="match status" value="1"/>
</dbReference>
<dbReference type="Gene3D" id="3.30.300.30">
    <property type="match status" value="1"/>
</dbReference>
<reference evidence="3 4" key="1">
    <citation type="journal article" date="2019" name="Int. J. Syst. Evol. Microbiol.">
        <title>The Global Catalogue of Microorganisms (GCM) 10K type strain sequencing project: providing services to taxonomists for standard genome sequencing and annotation.</title>
        <authorList>
            <consortium name="The Broad Institute Genomics Platform"/>
            <consortium name="The Broad Institute Genome Sequencing Center for Infectious Disease"/>
            <person name="Wu L."/>
            <person name="Ma J."/>
        </authorList>
    </citation>
    <scope>NUCLEOTIDE SEQUENCE [LARGE SCALE GENOMIC DNA]</scope>
    <source>
        <strain evidence="3 4">JCM 14942</strain>
    </source>
</reference>
<dbReference type="InterPro" id="IPR050237">
    <property type="entry name" value="ATP-dep_AMP-bd_enzyme"/>
</dbReference>
<organism evidence="3 4">
    <name type="scientific">Nocardioides humi</name>
    <dbReference type="NCBI Taxonomy" id="449461"/>
    <lineage>
        <taxon>Bacteria</taxon>
        <taxon>Bacillati</taxon>
        <taxon>Actinomycetota</taxon>
        <taxon>Actinomycetes</taxon>
        <taxon>Propionibacteriales</taxon>
        <taxon>Nocardioidaceae</taxon>
        <taxon>Nocardioides</taxon>
    </lineage>
</organism>
<protein>
    <submittedName>
        <fullName evidence="3">Acyl--CoA ligase family protein</fullName>
    </submittedName>
</protein>
<dbReference type="Gene3D" id="3.40.50.12780">
    <property type="entry name" value="N-terminal domain of ligase-like"/>
    <property type="match status" value="1"/>
</dbReference>
<dbReference type="RefSeq" id="WP_219996360.1">
    <property type="nucleotide sequence ID" value="NZ_BAAAOR010000026.1"/>
</dbReference>
<dbReference type="GO" id="GO:0016874">
    <property type="term" value="F:ligase activity"/>
    <property type="evidence" value="ECO:0007669"/>
    <property type="project" value="UniProtKB-KW"/>
</dbReference>
<name>A0ABN2AXM8_9ACTN</name>
<dbReference type="InterPro" id="IPR025110">
    <property type="entry name" value="AMP-bd_C"/>
</dbReference>
<gene>
    <name evidence="3" type="ORF">GCM10009788_36540</name>
</gene>
<dbReference type="EMBL" id="BAAAOR010000026">
    <property type="protein sequence ID" value="GAA1529752.1"/>
    <property type="molecule type" value="Genomic_DNA"/>
</dbReference>
<dbReference type="InterPro" id="IPR000873">
    <property type="entry name" value="AMP-dep_synth/lig_dom"/>
</dbReference>
<keyword evidence="3" id="KW-0436">Ligase</keyword>
<dbReference type="InterPro" id="IPR042099">
    <property type="entry name" value="ANL_N_sf"/>
</dbReference>
<feature type="domain" description="AMP-binding enzyme C-terminal" evidence="2">
    <location>
        <begin position="469"/>
        <end position="543"/>
    </location>
</feature>
<keyword evidence="4" id="KW-1185">Reference proteome</keyword>
<dbReference type="InterPro" id="IPR020845">
    <property type="entry name" value="AMP-binding_CS"/>
</dbReference>
<proteinExistence type="predicted"/>
<dbReference type="Pfam" id="PF00501">
    <property type="entry name" value="AMP-binding"/>
    <property type="match status" value="1"/>
</dbReference>
<dbReference type="Proteomes" id="UP001500842">
    <property type="component" value="Unassembled WGS sequence"/>
</dbReference>
<dbReference type="PANTHER" id="PTHR43767">
    <property type="entry name" value="LONG-CHAIN-FATTY-ACID--COA LIGASE"/>
    <property type="match status" value="1"/>
</dbReference>
<dbReference type="PROSITE" id="PS00455">
    <property type="entry name" value="AMP_BINDING"/>
    <property type="match status" value="1"/>
</dbReference>
<dbReference type="PANTHER" id="PTHR43767:SF1">
    <property type="entry name" value="NONRIBOSOMAL PEPTIDE SYNTHASE PES1 (EUROFUNG)-RELATED"/>
    <property type="match status" value="1"/>
</dbReference>
<accession>A0ABN2AXM8</accession>
<dbReference type="InterPro" id="IPR045851">
    <property type="entry name" value="AMP-bd_C_sf"/>
</dbReference>
<evidence type="ECO:0000313" key="4">
    <source>
        <dbReference type="Proteomes" id="UP001500842"/>
    </source>
</evidence>
<evidence type="ECO:0000259" key="1">
    <source>
        <dbReference type="Pfam" id="PF00501"/>
    </source>
</evidence>
<comment type="caution">
    <text evidence="3">The sequence shown here is derived from an EMBL/GenBank/DDBJ whole genome shotgun (WGS) entry which is preliminary data.</text>
</comment>
<dbReference type="SUPFAM" id="SSF56801">
    <property type="entry name" value="Acetyl-CoA synthetase-like"/>
    <property type="match status" value="1"/>
</dbReference>
<sequence>MDEHEFDVETLRGRRADQRWNRMSVGDVLERVTWATPDKVALVGWEGAFATPQFERMTYLQADRAANQVAHALLAAGRRPGDRILLYCDNSVEAIVTMFGIAKAGMVVVPVNSLLAPDVLAWAIDHVGASFVVADAALLPRGAEVFAAAGLEPDVVIEIGGTAADGAVAFPDWIAAMPTHEVDVAVHGDDIWALLFTSGTTSMPKASMTAHSYSYLSAYTYAMSFTRGLPYETDLVVGTFLPIVYHCGHNATVMPAALSGGTCVIGRRPDDVALAEAITRERITTVWAGSPLWVRKLVEVAEARPDDIDLTSVTVALFSWGALTPDLFPRLRAVTGGSVQPVEVFGQTESQTCFRFWPDAHPERAEESYRGTNHVGLPVPLLAADIHAPDGRSLAGTAGEAGEAVYRSPVITQGYYRNAEATAEAFRDGWFHSGDSCAYVGGPDRSQIMLDRLKDVVKTGGENVSSVRVEAVLAAHPAVERVAVVGLPDETWGELVTAVVVPAAGAEVVEDDLIAWARERLAGYETPKRVVVADGLPETVGGKVRKHELRERLRG</sequence>
<feature type="domain" description="AMP-dependent synthetase/ligase" evidence="1">
    <location>
        <begin position="35"/>
        <end position="416"/>
    </location>
</feature>
<evidence type="ECO:0000259" key="2">
    <source>
        <dbReference type="Pfam" id="PF13193"/>
    </source>
</evidence>
<evidence type="ECO:0000313" key="3">
    <source>
        <dbReference type="EMBL" id="GAA1529752.1"/>
    </source>
</evidence>